<evidence type="ECO:0000256" key="1">
    <source>
        <dbReference type="SAM" id="Phobius"/>
    </source>
</evidence>
<dbReference type="Pfam" id="PF23462">
    <property type="entry name" value="LysM3_NFP"/>
    <property type="match status" value="1"/>
</dbReference>
<keyword evidence="1" id="KW-0812">Transmembrane</keyword>
<feature type="transmembrane region" description="Helical" evidence="1">
    <location>
        <begin position="242"/>
        <end position="266"/>
    </location>
</feature>
<keyword evidence="1" id="KW-0472">Membrane</keyword>
<dbReference type="EMBL" id="MTKT01001322">
    <property type="protein sequence ID" value="OWM84602.1"/>
    <property type="molecule type" value="Genomic_DNA"/>
</dbReference>
<dbReference type="InterPro" id="IPR000719">
    <property type="entry name" value="Prot_kinase_dom"/>
</dbReference>
<feature type="domain" description="Protein kinase" evidence="3">
    <location>
        <begin position="358"/>
        <end position="609"/>
    </location>
</feature>
<dbReference type="InterPro" id="IPR056561">
    <property type="entry name" value="NFP_LYK_LysM1"/>
</dbReference>
<dbReference type="InterPro" id="IPR059143">
    <property type="entry name" value="NFP_LysM2"/>
</dbReference>
<sequence>MEISPTFFLLVLILVEARVLLAAGPDFSCPANSSLSRCETYIAYLAKAPEYLDLGNISDLFGVSRLSIVQANNLASENEKLLPDQLVLVPITCGCSGDSYFANVSYEIKSGDSYYLVSASTFENLTNWHVMEEMNPQLNPNLLQIETRVTVPLYCKCPTNYHVEQGIKYLITYVWESGDEVWTVASKFGAELSDIMEENNQQTFDSLVGNPILVPVSKLSALSQPIRSKPKRNEPNDKIKRIILIVCAVGGSSFILSLVGLLVYVYRSGGRKDTRTLEPDKLHTTSMDHSIPYMMSLGCKGSCSMETTDSIRFRDFRRDEKVIPEHSKIVQDKLLPSVSDYLSKPIVYETQEIMEATFNFDQTFRVGGSVYRAMIDGKILAVKKIKDRIMDELKILQRLNHANLVKLMGVSSDPEGDRFLLYEYAENGSLDKWLYRKNSSALTACISYLTWSQRLQIALDVAKGLQYLHEHTQPSILHGDLRSSNILLDSRFKAKLSNFSKARPTSHSVNLKVDIFSFGAILLELLSGRKALGRKENGELATAWNDVKEILEEVENREERLRKWMDPTLEGAYPTDGALGLASLARACTVEKSTARPTMAEIVFALCVLTQTRSSSGRLVRSWTSTMEVEEEVEVVNPVTAR</sequence>
<feature type="chain" id="PRO_5012148974" description="Protein kinase domain-containing protein" evidence="2">
    <location>
        <begin position="23"/>
        <end position="642"/>
    </location>
</feature>
<evidence type="ECO:0000256" key="2">
    <source>
        <dbReference type="SAM" id="SignalP"/>
    </source>
</evidence>
<dbReference type="Gene3D" id="3.30.200.20">
    <property type="entry name" value="Phosphorylase Kinase, domain 1"/>
    <property type="match status" value="1"/>
</dbReference>
<evidence type="ECO:0000259" key="3">
    <source>
        <dbReference type="PROSITE" id="PS50011"/>
    </source>
</evidence>
<accession>A0A218XJU2</accession>
<dbReference type="AlphaFoldDB" id="A0A218XJU2"/>
<dbReference type="SUPFAM" id="SSF56112">
    <property type="entry name" value="Protein kinase-like (PK-like)"/>
    <property type="match status" value="1"/>
</dbReference>
<name>A0A218XJU2_PUNGR</name>
<dbReference type="Gene3D" id="1.10.510.10">
    <property type="entry name" value="Transferase(Phosphotransferase) domain 1"/>
    <property type="match status" value="2"/>
</dbReference>
<dbReference type="Pfam" id="PF07714">
    <property type="entry name" value="PK_Tyr_Ser-Thr"/>
    <property type="match status" value="1"/>
</dbReference>
<protein>
    <recommendedName>
        <fullName evidence="3">Protein kinase domain-containing protein</fullName>
    </recommendedName>
</protein>
<dbReference type="PANTHER" id="PTHR45927:SF2">
    <property type="entry name" value="SERINE_THREONINE RECEPTOR-LIKE KINASE NFP"/>
    <property type="match status" value="1"/>
</dbReference>
<comment type="caution">
    <text evidence="4">The sequence shown here is derived from an EMBL/GenBank/DDBJ whole genome shotgun (WGS) entry which is preliminary data.</text>
</comment>
<dbReference type="PROSITE" id="PS50011">
    <property type="entry name" value="PROTEIN_KINASE_DOM"/>
    <property type="match status" value="1"/>
</dbReference>
<dbReference type="GO" id="GO:0004672">
    <property type="term" value="F:protein kinase activity"/>
    <property type="evidence" value="ECO:0007669"/>
    <property type="project" value="InterPro"/>
</dbReference>
<dbReference type="Pfam" id="PF23446">
    <property type="entry name" value="LysM1_NFP_LYK"/>
    <property type="match status" value="1"/>
</dbReference>
<dbReference type="Pfam" id="PF23457">
    <property type="entry name" value="LysM2_NFP"/>
    <property type="match status" value="1"/>
</dbReference>
<evidence type="ECO:0000313" key="4">
    <source>
        <dbReference type="EMBL" id="OWM84602.1"/>
    </source>
</evidence>
<dbReference type="InterPro" id="IPR052611">
    <property type="entry name" value="Plant_RLK_LysM"/>
</dbReference>
<dbReference type="Proteomes" id="UP000197138">
    <property type="component" value="Unassembled WGS sequence"/>
</dbReference>
<dbReference type="InterPro" id="IPR001245">
    <property type="entry name" value="Ser-Thr/Tyr_kinase_cat_dom"/>
</dbReference>
<dbReference type="InterPro" id="IPR011009">
    <property type="entry name" value="Kinase-like_dom_sf"/>
</dbReference>
<dbReference type="InterPro" id="IPR008266">
    <property type="entry name" value="Tyr_kinase_AS"/>
</dbReference>
<reference evidence="5" key="1">
    <citation type="journal article" date="2017" name="Plant J.">
        <title>The pomegranate (Punica granatum L.) genome and the genomics of punicalagin biosynthesis.</title>
        <authorList>
            <person name="Qin G."/>
            <person name="Xu C."/>
            <person name="Ming R."/>
            <person name="Tang H."/>
            <person name="Guyot R."/>
            <person name="Kramer E.M."/>
            <person name="Hu Y."/>
            <person name="Yi X."/>
            <person name="Qi Y."/>
            <person name="Xu X."/>
            <person name="Gao Z."/>
            <person name="Pan H."/>
            <person name="Jian J."/>
            <person name="Tian Y."/>
            <person name="Yue Z."/>
            <person name="Xu Y."/>
        </authorList>
    </citation>
    <scope>NUCLEOTIDE SEQUENCE [LARGE SCALE GENOMIC DNA]</scope>
    <source>
        <strain evidence="5">cv. Dabenzi</strain>
    </source>
</reference>
<proteinExistence type="predicted"/>
<dbReference type="PANTHER" id="PTHR45927">
    <property type="entry name" value="LYSM-DOMAIN RECEPTOR-LIKE KINASE-RELATED"/>
    <property type="match status" value="1"/>
</dbReference>
<keyword evidence="2" id="KW-0732">Signal</keyword>
<dbReference type="InterPro" id="IPR059144">
    <property type="entry name" value="NFP_LysM3"/>
</dbReference>
<dbReference type="PROSITE" id="PS00109">
    <property type="entry name" value="PROTEIN_KINASE_TYR"/>
    <property type="match status" value="1"/>
</dbReference>
<organism evidence="4 5">
    <name type="scientific">Punica granatum</name>
    <name type="common">Pomegranate</name>
    <dbReference type="NCBI Taxonomy" id="22663"/>
    <lineage>
        <taxon>Eukaryota</taxon>
        <taxon>Viridiplantae</taxon>
        <taxon>Streptophyta</taxon>
        <taxon>Embryophyta</taxon>
        <taxon>Tracheophyta</taxon>
        <taxon>Spermatophyta</taxon>
        <taxon>Magnoliopsida</taxon>
        <taxon>eudicotyledons</taxon>
        <taxon>Gunneridae</taxon>
        <taxon>Pentapetalae</taxon>
        <taxon>rosids</taxon>
        <taxon>malvids</taxon>
        <taxon>Myrtales</taxon>
        <taxon>Lythraceae</taxon>
        <taxon>Punica</taxon>
    </lineage>
</organism>
<dbReference type="GO" id="GO:0005524">
    <property type="term" value="F:ATP binding"/>
    <property type="evidence" value="ECO:0007669"/>
    <property type="project" value="InterPro"/>
</dbReference>
<keyword evidence="1" id="KW-1133">Transmembrane helix</keyword>
<feature type="signal peptide" evidence="2">
    <location>
        <begin position="1"/>
        <end position="22"/>
    </location>
</feature>
<gene>
    <name evidence="4" type="ORF">CDL15_Pgr014173</name>
</gene>
<evidence type="ECO:0000313" key="5">
    <source>
        <dbReference type="Proteomes" id="UP000197138"/>
    </source>
</evidence>